<feature type="signal peptide" evidence="1">
    <location>
        <begin position="1"/>
        <end position="43"/>
    </location>
</feature>
<organism evidence="3 4">
    <name type="scientific">Gemmatimonas aurantiaca</name>
    <dbReference type="NCBI Taxonomy" id="173480"/>
    <lineage>
        <taxon>Bacteria</taxon>
        <taxon>Pseudomonadati</taxon>
        <taxon>Gemmatimonadota</taxon>
        <taxon>Gemmatimonadia</taxon>
        <taxon>Gemmatimonadales</taxon>
        <taxon>Gemmatimonadaceae</taxon>
        <taxon>Gemmatimonas</taxon>
    </lineage>
</organism>
<reference evidence="3 4" key="1">
    <citation type="journal article" date="2018" name="Nat. Biotechnol.">
        <title>A standardized bacterial taxonomy based on genome phylogeny substantially revises the tree of life.</title>
        <authorList>
            <person name="Parks D.H."/>
            <person name="Chuvochina M."/>
            <person name="Waite D.W."/>
            <person name="Rinke C."/>
            <person name="Skarshewski A."/>
            <person name="Chaumeil P.A."/>
            <person name="Hugenholtz P."/>
        </authorList>
    </citation>
    <scope>NUCLEOTIDE SEQUENCE [LARGE SCALE GENOMIC DNA]</scope>
    <source>
        <strain evidence="3">UBA8844</strain>
    </source>
</reference>
<gene>
    <name evidence="3" type="ORF">DGD08_13545</name>
</gene>
<dbReference type="Proteomes" id="UP000264071">
    <property type="component" value="Unassembled WGS sequence"/>
</dbReference>
<dbReference type="Pfam" id="PF13349">
    <property type="entry name" value="DUF4097"/>
    <property type="match status" value="1"/>
</dbReference>
<evidence type="ECO:0000259" key="2">
    <source>
        <dbReference type="Pfam" id="PF13349"/>
    </source>
</evidence>
<dbReference type="EMBL" id="DPIY01000010">
    <property type="protein sequence ID" value="HCT58223.1"/>
    <property type="molecule type" value="Genomic_DNA"/>
</dbReference>
<dbReference type="InterPro" id="IPR025164">
    <property type="entry name" value="Toastrack_DUF4097"/>
</dbReference>
<evidence type="ECO:0000313" key="4">
    <source>
        <dbReference type="Proteomes" id="UP000264071"/>
    </source>
</evidence>
<evidence type="ECO:0000313" key="3">
    <source>
        <dbReference type="EMBL" id="HCT58223.1"/>
    </source>
</evidence>
<accession>A0A3D4VAT6</accession>
<proteinExistence type="predicted"/>
<evidence type="ECO:0000256" key="1">
    <source>
        <dbReference type="SAM" id="SignalP"/>
    </source>
</evidence>
<sequence>MSFLSLMGRRSGRVMWPRASRRVVTTFASATVALGALSATAEAQDSRREDSRREDAFTWSGNMASGRQLFIKNINGGIEVERSNSGRVEVSAEKRWRRGNPEMVRIEQKRSGDNIVICALWEEGSTCDEEGIRSRRGNRWNDRNDVSVHFTVRVPEGVRLNLSTVNGGIEIDGVTSEVVGSTVNGSLRARGAGGPVRASTVNGSIHVAVSSRDNAGDLEYSTVNGSITVEVPSNFGAQFDLSTVNGRVSTDFPITVSGALSSRSLRGTVGDGRSRLRASTVNGAITLRRLN</sequence>
<dbReference type="AlphaFoldDB" id="A0A3D4VAT6"/>
<comment type="caution">
    <text evidence="3">The sequence shown here is derived from an EMBL/GenBank/DDBJ whole genome shotgun (WGS) entry which is preliminary data.</text>
</comment>
<name>A0A3D4VAT6_9BACT</name>
<keyword evidence="1" id="KW-0732">Signal</keyword>
<feature type="chain" id="PRO_5017533553" description="DUF4097 domain-containing protein" evidence="1">
    <location>
        <begin position="44"/>
        <end position="291"/>
    </location>
</feature>
<protein>
    <recommendedName>
        <fullName evidence="2">DUF4097 domain-containing protein</fullName>
    </recommendedName>
</protein>
<feature type="domain" description="DUF4097" evidence="2">
    <location>
        <begin position="159"/>
        <end position="287"/>
    </location>
</feature>